<dbReference type="GeneID" id="30013124"/>
<evidence type="ECO:0000256" key="2">
    <source>
        <dbReference type="ARBA" id="ARBA00009418"/>
    </source>
</evidence>
<feature type="compositionally biased region" description="Basic and acidic residues" evidence="12">
    <location>
        <begin position="261"/>
        <end position="276"/>
    </location>
</feature>
<dbReference type="GO" id="GO:0005730">
    <property type="term" value="C:nucleolus"/>
    <property type="evidence" value="ECO:0007669"/>
    <property type="project" value="UniProtKB-SubCell"/>
</dbReference>
<dbReference type="RefSeq" id="XP_018690211.1">
    <property type="nucleotide sequence ID" value="XM_018840464.1"/>
</dbReference>
<feature type="compositionally biased region" description="Basic and acidic residues" evidence="12">
    <location>
        <begin position="83"/>
        <end position="129"/>
    </location>
</feature>
<proteinExistence type="inferred from homology"/>
<feature type="compositionally biased region" description="Basic residues" evidence="12">
    <location>
        <begin position="281"/>
        <end position="295"/>
    </location>
</feature>
<evidence type="ECO:0000256" key="1">
    <source>
        <dbReference type="ARBA" id="ARBA00004604"/>
    </source>
</evidence>
<evidence type="ECO:0000256" key="9">
    <source>
        <dbReference type="ARBA" id="ARBA00023274"/>
    </source>
</evidence>
<feature type="compositionally biased region" description="Basic and acidic residues" evidence="12">
    <location>
        <begin position="227"/>
        <end position="239"/>
    </location>
</feature>
<evidence type="ECO:0000313" key="13">
    <source>
        <dbReference type="EMBL" id="OAP56844.1"/>
    </source>
</evidence>
<evidence type="ECO:0000313" key="14">
    <source>
        <dbReference type="Proteomes" id="UP000078343"/>
    </source>
</evidence>
<feature type="compositionally biased region" description="Basic and acidic residues" evidence="12">
    <location>
        <begin position="296"/>
        <end position="310"/>
    </location>
</feature>
<dbReference type="STRING" id="1367422.A0A178ZAN3"/>
<organism evidence="13 14">
    <name type="scientific">Fonsecaea erecta</name>
    <dbReference type="NCBI Taxonomy" id="1367422"/>
    <lineage>
        <taxon>Eukaryota</taxon>
        <taxon>Fungi</taxon>
        <taxon>Dikarya</taxon>
        <taxon>Ascomycota</taxon>
        <taxon>Pezizomycotina</taxon>
        <taxon>Eurotiomycetes</taxon>
        <taxon>Chaetothyriomycetidae</taxon>
        <taxon>Chaetothyriales</taxon>
        <taxon>Herpotrichiellaceae</taxon>
        <taxon>Fonsecaea</taxon>
    </lineage>
</organism>
<comment type="caution">
    <text evidence="13">The sequence shown here is derived from an EMBL/GenBank/DDBJ whole genome shotgun (WGS) entry which is preliminary data.</text>
</comment>
<dbReference type="GO" id="GO:0000462">
    <property type="term" value="P:maturation of SSU-rRNA from tricistronic rRNA transcript (SSU-rRNA, 5.8S rRNA, LSU-rRNA)"/>
    <property type="evidence" value="ECO:0007669"/>
    <property type="project" value="TreeGrafter"/>
</dbReference>
<comment type="subunit">
    <text evidence="3 11">Associates with 90S and pre-40S pre-ribosomal particles.</text>
</comment>
<evidence type="ECO:0000256" key="8">
    <source>
        <dbReference type="ARBA" id="ARBA00023242"/>
    </source>
</evidence>
<gene>
    <name evidence="13" type="ORF">AYL99_08956</name>
</gene>
<keyword evidence="14" id="KW-1185">Reference proteome</keyword>
<dbReference type="PANTHER" id="PTHR21738">
    <property type="entry name" value="RIBOSOMAL RNA PROCESSING PROTEIN 36 HOMOLOG"/>
    <property type="match status" value="1"/>
</dbReference>
<evidence type="ECO:0000256" key="11">
    <source>
        <dbReference type="RuleBase" id="RU368027"/>
    </source>
</evidence>
<dbReference type="EMBL" id="LVYI01000008">
    <property type="protein sequence ID" value="OAP56844.1"/>
    <property type="molecule type" value="Genomic_DNA"/>
</dbReference>
<dbReference type="Proteomes" id="UP000078343">
    <property type="component" value="Unassembled WGS sequence"/>
</dbReference>
<keyword evidence="9 11" id="KW-0687">Ribonucleoprotein</keyword>
<keyword evidence="6 11" id="KW-0698">rRNA processing</keyword>
<feature type="region of interest" description="Disordered" evidence="12">
    <location>
        <begin position="227"/>
        <end position="310"/>
    </location>
</feature>
<dbReference type="AlphaFoldDB" id="A0A178ZAN3"/>
<name>A0A178ZAN3_9EURO</name>
<keyword evidence="5 11" id="KW-0690">Ribosome biogenesis</keyword>
<dbReference type="Pfam" id="PF06102">
    <property type="entry name" value="RRP36"/>
    <property type="match status" value="1"/>
</dbReference>
<comment type="similarity">
    <text evidence="2 11">Belongs to the RRP36 family.</text>
</comment>
<keyword evidence="8 11" id="KW-0539">Nucleus</keyword>
<evidence type="ECO:0000256" key="3">
    <source>
        <dbReference type="ARBA" id="ARBA00011167"/>
    </source>
</evidence>
<keyword evidence="7" id="KW-0175">Coiled coil</keyword>
<dbReference type="InterPro" id="IPR009292">
    <property type="entry name" value="RRP36"/>
</dbReference>
<dbReference type="OrthoDB" id="448446at2759"/>
<comment type="function">
    <text evidence="10 11">Component of the 90S pre-ribosome involved in the maturation of rRNAs. Required for early cleavages of the pre-RNAs in the 40S ribosomal subunit maturation pathway.</text>
</comment>
<evidence type="ECO:0000256" key="5">
    <source>
        <dbReference type="ARBA" id="ARBA00022517"/>
    </source>
</evidence>
<evidence type="ECO:0000256" key="10">
    <source>
        <dbReference type="ARBA" id="ARBA00025053"/>
    </source>
</evidence>
<protein>
    <recommendedName>
        <fullName evidence="4 11">rRNA biogenesis protein RRP36</fullName>
    </recommendedName>
</protein>
<sequence>MASGQLLQRPIQLRHEDEDEEDVELESRDQDLSSQTQSESDDASVGSNSQSENEDDALSSGLEAGDEVPLGDISFGALAKAQETFDAKPRKRKFAESLEEASRDHREANREDSFDTRKRAKEARIDAPRRTSKHAPTVESARKPVSRKRIIFEPSPALKARDPRFDPTVMSANRDRNATEKANKNYSFLSTYQADEVLQLKAQIKKTKDPDAVADLKRQVMSLESKIRNAEAQQREREIQKRHKEREKEALRTGQKSKPYYLKEADIRRLAKEERLQSLGKKVRDKAEKRRRKREKTKEARDMPRVRRER</sequence>
<dbReference type="GO" id="GO:0030686">
    <property type="term" value="C:90S preribosome"/>
    <property type="evidence" value="ECO:0007669"/>
    <property type="project" value="TreeGrafter"/>
</dbReference>
<accession>A0A178ZAN3</accession>
<evidence type="ECO:0000256" key="7">
    <source>
        <dbReference type="ARBA" id="ARBA00023054"/>
    </source>
</evidence>
<evidence type="ECO:0000256" key="12">
    <source>
        <dbReference type="SAM" id="MobiDB-lite"/>
    </source>
</evidence>
<evidence type="ECO:0000256" key="4">
    <source>
        <dbReference type="ARBA" id="ARBA00016695"/>
    </source>
</evidence>
<feature type="region of interest" description="Disordered" evidence="12">
    <location>
        <begin position="1"/>
        <end position="69"/>
    </location>
</feature>
<comment type="subcellular location">
    <subcellularLocation>
        <location evidence="1 11">Nucleus</location>
        <location evidence="1 11">Nucleolus</location>
    </subcellularLocation>
</comment>
<evidence type="ECO:0000256" key="6">
    <source>
        <dbReference type="ARBA" id="ARBA00022552"/>
    </source>
</evidence>
<dbReference type="PANTHER" id="PTHR21738:SF0">
    <property type="entry name" value="RIBOSOMAL RNA PROCESSING PROTEIN 36 HOMOLOG"/>
    <property type="match status" value="1"/>
</dbReference>
<feature type="region of interest" description="Disordered" evidence="12">
    <location>
        <begin position="82"/>
        <end position="178"/>
    </location>
</feature>
<reference evidence="13 14" key="1">
    <citation type="submission" date="2016-04" db="EMBL/GenBank/DDBJ databases">
        <title>Draft genome of Fonsecaea erecta CBS 125763.</title>
        <authorList>
            <person name="Weiss V.A."/>
            <person name="Vicente V.A."/>
            <person name="Raittz R.T."/>
            <person name="Moreno L.F."/>
            <person name="De Souza E.M."/>
            <person name="Pedrosa F.O."/>
            <person name="Steffens M.B."/>
            <person name="Faoro H."/>
            <person name="Tadra-Sfeir M.Z."/>
            <person name="Najafzadeh M.J."/>
            <person name="Felipe M.S."/>
            <person name="Teixeira M."/>
            <person name="Sun J."/>
            <person name="Xi L."/>
            <person name="Gomes R."/>
            <person name="De Azevedo C.M."/>
            <person name="Salgado C.G."/>
            <person name="Da Silva M.B."/>
            <person name="Nascimento M.F."/>
            <person name="Queiroz-Telles F."/>
            <person name="Attili D.S."/>
            <person name="Gorbushina A."/>
        </authorList>
    </citation>
    <scope>NUCLEOTIDE SEQUENCE [LARGE SCALE GENOMIC DNA]</scope>
    <source>
        <strain evidence="13 14">CBS 125763</strain>
    </source>
</reference>